<dbReference type="Proteomes" id="UP001285441">
    <property type="component" value="Unassembled WGS sequence"/>
</dbReference>
<gene>
    <name evidence="2" type="ORF">B0H63DRAFT_524696</name>
</gene>
<feature type="region of interest" description="Disordered" evidence="1">
    <location>
        <begin position="149"/>
        <end position="192"/>
    </location>
</feature>
<protein>
    <submittedName>
        <fullName evidence="2">Uncharacterized protein</fullName>
    </submittedName>
</protein>
<dbReference type="AlphaFoldDB" id="A0AAE0NIE6"/>
<keyword evidence="3" id="KW-1185">Reference proteome</keyword>
<sequence length="336" mass="34659">MASKNSASAASALDKILCGDSGNSNPTPILPFNGDTRVQAFPIEDLHTELLKAMATASHYASEEHDSEADPPIAGSLPIRASMTKGRHRSLPPAPDENISPSIRNRLPTVPEDHATTSNDVAATSVIKQRLPVVPEDHVTTNHEAVIANGEGRSNSVVFARRPPSPEENDTDGGSATTNPVKGKGKGLVKPNTTINGKQMAVEPPTRSLISLGLAAAARAAGNQTKGPAKPRIAVDSDTSGTLATRRSPPAAVAAAASIVNGEAPAIASSHLPLPSVAVSGVSMLNVPCYRPPAPAAVQDEVVVPLAAMSGFPGKTTEGIVDYVETVRDDNDNNNA</sequence>
<feature type="region of interest" description="Disordered" evidence="1">
    <location>
        <begin position="83"/>
        <end position="104"/>
    </location>
</feature>
<evidence type="ECO:0000256" key="1">
    <source>
        <dbReference type="SAM" id="MobiDB-lite"/>
    </source>
</evidence>
<evidence type="ECO:0000313" key="3">
    <source>
        <dbReference type="Proteomes" id="UP001285441"/>
    </source>
</evidence>
<dbReference type="EMBL" id="JAULSW010000005">
    <property type="protein sequence ID" value="KAK3382019.1"/>
    <property type="molecule type" value="Genomic_DNA"/>
</dbReference>
<accession>A0AAE0NIE6</accession>
<feature type="region of interest" description="Disordered" evidence="1">
    <location>
        <begin position="222"/>
        <end position="247"/>
    </location>
</feature>
<evidence type="ECO:0000313" key="2">
    <source>
        <dbReference type="EMBL" id="KAK3382019.1"/>
    </source>
</evidence>
<proteinExistence type="predicted"/>
<comment type="caution">
    <text evidence="2">The sequence shown here is derived from an EMBL/GenBank/DDBJ whole genome shotgun (WGS) entry which is preliminary data.</text>
</comment>
<organism evidence="2 3">
    <name type="scientific">Podospora didyma</name>
    <dbReference type="NCBI Taxonomy" id="330526"/>
    <lineage>
        <taxon>Eukaryota</taxon>
        <taxon>Fungi</taxon>
        <taxon>Dikarya</taxon>
        <taxon>Ascomycota</taxon>
        <taxon>Pezizomycotina</taxon>
        <taxon>Sordariomycetes</taxon>
        <taxon>Sordariomycetidae</taxon>
        <taxon>Sordariales</taxon>
        <taxon>Podosporaceae</taxon>
        <taxon>Podospora</taxon>
    </lineage>
</organism>
<reference evidence="2" key="2">
    <citation type="submission" date="2023-06" db="EMBL/GenBank/DDBJ databases">
        <authorList>
            <consortium name="Lawrence Berkeley National Laboratory"/>
            <person name="Haridas S."/>
            <person name="Hensen N."/>
            <person name="Bonometti L."/>
            <person name="Westerberg I."/>
            <person name="Brannstrom I.O."/>
            <person name="Guillou S."/>
            <person name="Cros-Aarteil S."/>
            <person name="Calhoun S."/>
            <person name="Kuo A."/>
            <person name="Mondo S."/>
            <person name="Pangilinan J."/>
            <person name="Riley R."/>
            <person name="LaButti K."/>
            <person name="Andreopoulos B."/>
            <person name="Lipzen A."/>
            <person name="Chen C."/>
            <person name="Yanf M."/>
            <person name="Daum C."/>
            <person name="Ng V."/>
            <person name="Clum A."/>
            <person name="Steindorff A."/>
            <person name="Ohm R."/>
            <person name="Martin F."/>
            <person name="Silar P."/>
            <person name="Natvig D."/>
            <person name="Lalanne C."/>
            <person name="Gautier V."/>
            <person name="Ament-velasquez S.L."/>
            <person name="Kruys A."/>
            <person name="Hutchinson M.I."/>
            <person name="Powell A.J."/>
            <person name="Barry K."/>
            <person name="Miller A.N."/>
            <person name="Grigoriev I.V."/>
            <person name="Debuchy R."/>
            <person name="Gladieux P."/>
            <person name="Thoren M.H."/>
            <person name="Johannesson H."/>
        </authorList>
    </citation>
    <scope>NUCLEOTIDE SEQUENCE</scope>
    <source>
        <strain evidence="2">CBS 232.78</strain>
    </source>
</reference>
<reference evidence="2" key="1">
    <citation type="journal article" date="2023" name="Mol. Phylogenet. Evol.">
        <title>Genome-scale phylogeny and comparative genomics of the fungal order Sordariales.</title>
        <authorList>
            <person name="Hensen N."/>
            <person name="Bonometti L."/>
            <person name="Westerberg I."/>
            <person name="Brannstrom I.O."/>
            <person name="Guillou S."/>
            <person name="Cros-Aarteil S."/>
            <person name="Calhoun S."/>
            <person name="Haridas S."/>
            <person name="Kuo A."/>
            <person name="Mondo S."/>
            <person name="Pangilinan J."/>
            <person name="Riley R."/>
            <person name="LaButti K."/>
            <person name="Andreopoulos B."/>
            <person name="Lipzen A."/>
            <person name="Chen C."/>
            <person name="Yan M."/>
            <person name="Daum C."/>
            <person name="Ng V."/>
            <person name="Clum A."/>
            <person name="Steindorff A."/>
            <person name="Ohm R.A."/>
            <person name="Martin F."/>
            <person name="Silar P."/>
            <person name="Natvig D.O."/>
            <person name="Lalanne C."/>
            <person name="Gautier V."/>
            <person name="Ament-Velasquez S.L."/>
            <person name="Kruys A."/>
            <person name="Hutchinson M.I."/>
            <person name="Powell A.J."/>
            <person name="Barry K."/>
            <person name="Miller A.N."/>
            <person name="Grigoriev I.V."/>
            <person name="Debuchy R."/>
            <person name="Gladieux P."/>
            <person name="Hiltunen Thoren M."/>
            <person name="Johannesson H."/>
        </authorList>
    </citation>
    <scope>NUCLEOTIDE SEQUENCE</scope>
    <source>
        <strain evidence="2">CBS 232.78</strain>
    </source>
</reference>
<name>A0AAE0NIE6_9PEZI</name>